<dbReference type="Pfam" id="PF10067">
    <property type="entry name" value="DUF2306"/>
    <property type="match status" value="1"/>
</dbReference>
<keyword evidence="1" id="KW-0472">Membrane</keyword>
<feature type="transmembrane region" description="Helical" evidence="1">
    <location>
        <begin position="117"/>
        <end position="136"/>
    </location>
</feature>
<name>A0ABW3T6X2_9CAUL</name>
<feature type="transmembrane region" description="Helical" evidence="1">
    <location>
        <begin position="142"/>
        <end position="167"/>
    </location>
</feature>
<keyword evidence="1" id="KW-0812">Transmembrane</keyword>
<sequence length="279" mass="29425">MSHTNPHPGQTLRGGAPDLSSRALTLAAGLWVGTTAAGLVVFAGYIAALYAWGLATGDLDRWNAVLPAGHGYVPGDVRGNLALGLHVFAAIAVALCGAIQLIPAVRRRAPRLHRWSGRVFLTLGVGAALSGALIALTRGPVAGPYMAAGNLLDAVLVLIFASIAWRAARRRAIDQHRRWALRAFIVVFGVWYYRLLMMLWFAAQGGPVGHTDAFDGPWDIFLAFAHFLLPLAVLETYFLAQARGGPTGRLAGAALVALAALATVGGTVLAALGMWLPRL</sequence>
<accession>A0ABW3T6X2</accession>
<proteinExistence type="predicted"/>
<feature type="transmembrane region" description="Helical" evidence="1">
    <location>
        <begin position="179"/>
        <end position="200"/>
    </location>
</feature>
<feature type="transmembrane region" description="Helical" evidence="1">
    <location>
        <begin position="220"/>
        <end position="240"/>
    </location>
</feature>
<dbReference type="EMBL" id="JBHTLQ010000026">
    <property type="protein sequence ID" value="MFD1191375.1"/>
    <property type="molecule type" value="Genomic_DNA"/>
</dbReference>
<feature type="transmembrane region" description="Helical" evidence="1">
    <location>
        <begin position="252"/>
        <end position="276"/>
    </location>
</feature>
<feature type="transmembrane region" description="Helical" evidence="1">
    <location>
        <begin position="23"/>
        <end position="52"/>
    </location>
</feature>
<keyword evidence="3" id="KW-1185">Reference proteome</keyword>
<protein>
    <submittedName>
        <fullName evidence="2">DUF2306 domain-containing protein</fullName>
    </submittedName>
</protein>
<evidence type="ECO:0000313" key="2">
    <source>
        <dbReference type="EMBL" id="MFD1191375.1"/>
    </source>
</evidence>
<dbReference type="Proteomes" id="UP001597216">
    <property type="component" value="Unassembled WGS sequence"/>
</dbReference>
<reference evidence="3" key="1">
    <citation type="journal article" date="2019" name="Int. J. Syst. Evol. Microbiol.">
        <title>The Global Catalogue of Microorganisms (GCM) 10K type strain sequencing project: providing services to taxonomists for standard genome sequencing and annotation.</title>
        <authorList>
            <consortium name="The Broad Institute Genomics Platform"/>
            <consortium name="The Broad Institute Genome Sequencing Center for Infectious Disease"/>
            <person name="Wu L."/>
            <person name="Ma J."/>
        </authorList>
    </citation>
    <scope>NUCLEOTIDE SEQUENCE [LARGE SCALE GENOMIC DNA]</scope>
    <source>
        <strain evidence="3">CCUG 55074</strain>
    </source>
</reference>
<feature type="transmembrane region" description="Helical" evidence="1">
    <location>
        <begin position="83"/>
        <end position="105"/>
    </location>
</feature>
<dbReference type="RefSeq" id="WP_377353805.1">
    <property type="nucleotide sequence ID" value="NZ_JBHTLQ010000026.1"/>
</dbReference>
<evidence type="ECO:0000256" key="1">
    <source>
        <dbReference type="SAM" id="Phobius"/>
    </source>
</evidence>
<comment type="caution">
    <text evidence="2">The sequence shown here is derived from an EMBL/GenBank/DDBJ whole genome shotgun (WGS) entry which is preliminary data.</text>
</comment>
<evidence type="ECO:0000313" key="3">
    <source>
        <dbReference type="Proteomes" id="UP001597216"/>
    </source>
</evidence>
<dbReference type="InterPro" id="IPR018750">
    <property type="entry name" value="DUF2306_membrane"/>
</dbReference>
<gene>
    <name evidence="2" type="ORF">ACFQ27_12370</name>
</gene>
<keyword evidence="1" id="KW-1133">Transmembrane helix</keyword>
<organism evidence="2 3">
    <name type="scientific">Phenylobacterium conjunctum</name>
    <dbReference type="NCBI Taxonomy" id="1298959"/>
    <lineage>
        <taxon>Bacteria</taxon>
        <taxon>Pseudomonadati</taxon>
        <taxon>Pseudomonadota</taxon>
        <taxon>Alphaproteobacteria</taxon>
        <taxon>Caulobacterales</taxon>
        <taxon>Caulobacteraceae</taxon>
        <taxon>Phenylobacterium</taxon>
    </lineage>
</organism>